<proteinExistence type="predicted"/>
<dbReference type="Proteomes" id="UP000198855">
    <property type="component" value="Unassembled WGS sequence"/>
</dbReference>
<dbReference type="InterPro" id="IPR011059">
    <property type="entry name" value="Metal-dep_hydrolase_composite"/>
</dbReference>
<dbReference type="GO" id="GO:0019239">
    <property type="term" value="F:deaminase activity"/>
    <property type="evidence" value="ECO:0007669"/>
    <property type="project" value="UniProtKB-ARBA"/>
</dbReference>
<dbReference type="InterPro" id="IPR032466">
    <property type="entry name" value="Metal_Hydrolase"/>
</dbReference>
<dbReference type="AlphaFoldDB" id="A0A1I2E6Z6"/>
<dbReference type="GO" id="GO:0046872">
    <property type="term" value="F:metal ion binding"/>
    <property type="evidence" value="ECO:0007669"/>
    <property type="project" value="UniProtKB-KW"/>
</dbReference>
<evidence type="ECO:0000256" key="1">
    <source>
        <dbReference type="ARBA" id="ARBA00022723"/>
    </source>
</evidence>
<dbReference type="GO" id="GO:0016814">
    <property type="term" value="F:hydrolase activity, acting on carbon-nitrogen (but not peptide) bonds, in cyclic amidines"/>
    <property type="evidence" value="ECO:0007669"/>
    <property type="project" value="TreeGrafter"/>
</dbReference>
<keyword evidence="2" id="KW-0378">Hydrolase</keyword>
<keyword evidence="1" id="KW-0479">Metal-binding</keyword>
<dbReference type="Pfam" id="PF07969">
    <property type="entry name" value="Amidohydro_3"/>
    <property type="match status" value="1"/>
</dbReference>
<gene>
    <name evidence="4" type="ORF">SAMN05216378_4449</name>
</gene>
<dbReference type="SUPFAM" id="SSF51338">
    <property type="entry name" value="Composite domain of metallo-dependent hydrolases"/>
    <property type="match status" value="1"/>
</dbReference>
<sequence>MLDILFTKSADLVSGPLRDVGVKDGKITYIANHSGAVPESREICCLDGKLLLPGLVEPHIHLDKALLLERMAEDVTELRQAIEVTSYLKQSFTAEDIYERAMRIIKQAVSKGITHMRCHAEIDPVIGLTSMEAMVALRQQLKGILDIQVVAFPQDGLFQDKRMPILMKEAVALGADVIGGITYMDADLSGHLELVFGLARQYGLPVDLHVDFSDNPHQLAIQDVIQATRKYGMQGKVSVGHLTSLGAAERGDAERIASALAEAGIHVISLPLTDLYLNGRGDHKGDYRGLTPISLLLKHGVNVIYGSNNVQNAFTPFGTTDPLDVGLLLAQTSHLGSARDARQLIHMATAGAAAALGLSGYGIRIGSDADLVVCSAKDARSLLYERPERERVYKKGRLVSQTDVIQQNWLSLETVGS</sequence>
<dbReference type="PANTHER" id="PTHR32027:SF0">
    <property type="entry name" value="CYTOSINE DEAMINASE"/>
    <property type="match status" value="1"/>
</dbReference>
<dbReference type="Gene3D" id="3.20.20.140">
    <property type="entry name" value="Metal-dependent hydrolases"/>
    <property type="match status" value="1"/>
</dbReference>
<organism evidence="4 5">
    <name type="scientific">Paenibacillus catalpae</name>
    <dbReference type="NCBI Taxonomy" id="1045775"/>
    <lineage>
        <taxon>Bacteria</taxon>
        <taxon>Bacillati</taxon>
        <taxon>Bacillota</taxon>
        <taxon>Bacilli</taxon>
        <taxon>Bacillales</taxon>
        <taxon>Paenibacillaceae</taxon>
        <taxon>Paenibacillus</taxon>
    </lineage>
</organism>
<dbReference type="RefSeq" id="WP_091188598.1">
    <property type="nucleotide sequence ID" value="NZ_FOMT01000004.1"/>
</dbReference>
<protein>
    <submittedName>
        <fullName evidence="4">Cytosine deaminase</fullName>
    </submittedName>
</protein>
<dbReference type="SUPFAM" id="SSF51556">
    <property type="entry name" value="Metallo-dependent hydrolases"/>
    <property type="match status" value="1"/>
</dbReference>
<feature type="domain" description="Amidohydrolase 3" evidence="3">
    <location>
        <begin position="93"/>
        <end position="398"/>
    </location>
</feature>
<dbReference type="InterPro" id="IPR013108">
    <property type="entry name" value="Amidohydro_3"/>
</dbReference>
<reference evidence="5" key="1">
    <citation type="submission" date="2016-10" db="EMBL/GenBank/DDBJ databases">
        <authorList>
            <person name="Varghese N."/>
            <person name="Submissions S."/>
        </authorList>
    </citation>
    <scope>NUCLEOTIDE SEQUENCE [LARGE SCALE GENOMIC DNA]</scope>
    <source>
        <strain evidence="5">CGMCC 1.10784</strain>
    </source>
</reference>
<dbReference type="FunFam" id="3.20.20.140:FF:000019">
    <property type="entry name" value="Cytosine deaminase"/>
    <property type="match status" value="1"/>
</dbReference>
<dbReference type="Gene3D" id="2.30.40.10">
    <property type="entry name" value="Urease, subunit C, domain 1"/>
    <property type="match status" value="1"/>
</dbReference>
<dbReference type="OrthoDB" id="9815027at2"/>
<dbReference type="InterPro" id="IPR052349">
    <property type="entry name" value="Metallo-hydrolase_Enzymes"/>
</dbReference>
<evidence type="ECO:0000259" key="3">
    <source>
        <dbReference type="Pfam" id="PF07969"/>
    </source>
</evidence>
<evidence type="ECO:0000313" key="5">
    <source>
        <dbReference type="Proteomes" id="UP000198855"/>
    </source>
</evidence>
<dbReference type="CDD" id="cd01293">
    <property type="entry name" value="Bact_CD"/>
    <property type="match status" value="1"/>
</dbReference>
<evidence type="ECO:0000256" key="2">
    <source>
        <dbReference type="ARBA" id="ARBA00022801"/>
    </source>
</evidence>
<dbReference type="STRING" id="1045775.SAMN05216378_4449"/>
<accession>A0A1I2E6Z6</accession>
<dbReference type="PANTHER" id="PTHR32027">
    <property type="entry name" value="CYTOSINE DEAMINASE"/>
    <property type="match status" value="1"/>
</dbReference>
<dbReference type="EMBL" id="FOMT01000004">
    <property type="protein sequence ID" value="SFE88396.1"/>
    <property type="molecule type" value="Genomic_DNA"/>
</dbReference>
<name>A0A1I2E6Z6_9BACL</name>
<evidence type="ECO:0000313" key="4">
    <source>
        <dbReference type="EMBL" id="SFE88396.1"/>
    </source>
</evidence>
<keyword evidence="5" id="KW-1185">Reference proteome</keyword>